<keyword evidence="7" id="KW-0067">ATP-binding</keyword>
<evidence type="ECO:0000256" key="1">
    <source>
        <dbReference type="ARBA" id="ARBA00006930"/>
    </source>
</evidence>
<dbReference type="Pfam" id="PF13558">
    <property type="entry name" value="SbcC_Walker_B"/>
    <property type="match status" value="1"/>
</dbReference>
<evidence type="ECO:0000313" key="7">
    <source>
        <dbReference type="EMBL" id="PHX57177.1"/>
    </source>
</evidence>
<dbReference type="GO" id="GO:0016887">
    <property type="term" value="F:ATP hydrolysis activity"/>
    <property type="evidence" value="ECO:0007669"/>
    <property type="project" value="InterPro"/>
</dbReference>
<dbReference type="EMBL" id="NXIB02000004">
    <property type="protein sequence ID" value="PHX57177.1"/>
    <property type="molecule type" value="Genomic_DNA"/>
</dbReference>
<dbReference type="RefSeq" id="WP_096829049.1">
    <property type="nucleotide sequence ID" value="NZ_NXIB02000004.1"/>
</dbReference>
<feature type="region of interest" description="Disordered" evidence="5">
    <location>
        <begin position="100"/>
        <end position="141"/>
    </location>
</feature>
<keyword evidence="4" id="KW-0175">Coiled coil</keyword>
<feature type="coiled-coil region" evidence="4">
    <location>
        <begin position="607"/>
        <end position="668"/>
    </location>
</feature>
<comment type="caution">
    <text evidence="7">The sequence shown here is derived from an EMBL/GenBank/DDBJ whole genome shotgun (WGS) entry which is preliminary data.</text>
</comment>
<dbReference type="SUPFAM" id="SSF52540">
    <property type="entry name" value="P-loop containing nucleoside triphosphate hydrolases"/>
    <property type="match status" value="1"/>
</dbReference>
<proteinExistence type="inferred from homology"/>
<dbReference type="Proteomes" id="UP000226442">
    <property type="component" value="Unassembled WGS sequence"/>
</dbReference>
<dbReference type="GO" id="GO:0006302">
    <property type="term" value="P:double-strand break repair"/>
    <property type="evidence" value="ECO:0007669"/>
    <property type="project" value="InterPro"/>
</dbReference>
<organism evidence="7 8">
    <name type="scientific">Tychonema bourrellyi FEM_GT703</name>
    <dbReference type="NCBI Taxonomy" id="2040638"/>
    <lineage>
        <taxon>Bacteria</taxon>
        <taxon>Bacillati</taxon>
        <taxon>Cyanobacteriota</taxon>
        <taxon>Cyanophyceae</taxon>
        <taxon>Oscillatoriophycideae</taxon>
        <taxon>Oscillatoriales</taxon>
        <taxon>Microcoleaceae</taxon>
        <taxon>Tychonema</taxon>
    </lineage>
</organism>
<dbReference type="InterPro" id="IPR038729">
    <property type="entry name" value="Rad50/SbcC_AAA"/>
</dbReference>
<feature type="coiled-coil region" evidence="4">
    <location>
        <begin position="243"/>
        <end position="524"/>
    </location>
</feature>
<comment type="subunit">
    <text evidence="2">Heterodimer of SbcC and SbcD.</text>
</comment>
<evidence type="ECO:0000259" key="6">
    <source>
        <dbReference type="Pfam" id="PF13476"/>
    </source>
</evidence>
<dbReference type="GO" id="GO:0005524">
    <property type="term" value="F:ATP binding"/>
    <property type="evidence" value="ECO:0007669"/>
    <property type="project" value="UniProtKB-KW"/>
</dbReference>
<gene>
    <name evidence="7" type="ORF">CP500_001225</name>
</gene>
<feature type="domain" description="Rad50/SbcC-type AAA" evidence="6">
    <location>
        <begin position="5"/>
        <end position="258"/>
    </location>
</feature>
<dbReference type="AlphaFoldDB" id="A0A2G4F6R0"/>
<dbReference type="Gene3D" id="3.40.50.300">
    <property type="entry name" value="P-loop containing nucleotide triphosphate hydrolases"/>
    <property type="match status" value="2"/>
</dbReference>
<name>A0A2G4F6R0_9CYAN</name>
<dbReference type="SUPFAM" id="SSF75712">
    <property type="entry name" value="Rad50 coiled-coil Zn hook"/>
    <property type="match status" value="1"/>
</dbReference>
<dbReference type="OrthoDB" id="9795626at2"/>
<keyword evidence="7" id="KW-0547">Nucleotide-binding</keyword>
<protein>
    <recommendedName>
        <fullName evidence="3">Nuclease SbcCD subunit C</fullName>
    </recommendedName>
</protein>
<evidence type="ECO:0000313" key="8">
    <source>
        <dbReference type="Proteomes" id="UP000226442"/>
    </source>
</evidence>
<dbReference type="PANTHER" id="PTHR32114:SF2">
    <property type="entry name" value="ABC TRANSPORTER ABCH.3"/>
    <property type="match status" value="1"/>
</dbReference>
<accession>A0A2G4F6R0</accession>
<evidence type="ECO:0000256" key="3">
    <source>
        <dbReference type="ARBA" id="ARBA00013368"/>
    </source>
</evidence>
<evidence type="ECO:0000256" key="5">
    <source>
        <dbReference type="SAM" id="MobiDB-lite"/>
    </source>
</evidence>
<reference evidence="7" key="1">
    <citation type="submission" date="2017-10" db="EMBL/GenBank/DDBJ databases">
        <title>Draft genome sequence of the planktic cyanobacteria Tychonema bourrellyi isolated from alpine lentic freshwater.</title>
        <authorList>
            <person name="Tett A."/>
            <person name="Armanini F."/>
            <person name="Asnicar F."/>
            <person name="Boscaini A."/>
            <person name="Pasolli E."/>
            <person name="Zolfo M."/>
            <person name="Donati C."/>
            <person name="Salmaso N."/>
            <person name="Segata N."/>
        </authorList>
    </citation>
    <scope>NUCLEOTIDE SEQUENCE</scope>
    <source>
        <strain evidence="7">FEM_GT703</strain>
    </source>
</reference>
<feature type="coiled-coil region" evidence="4">
    <location>
        <begin position="719"/>
        <end position="764"/>
    </location>
</feature>
<evidence type="ECO:0000256" key="2">
    <source>
        <dbReference type="ARBA" id="ARBA00011322"/>
    </source>
</evidence>
<comment type="similarity">
    <text evidence="1">Belongs to the SMC family. SbcC subfamily.</text>
</comment>
<dbReference type="InterPro" id="IPR027417">
    <property type="entry name" value="P-loop_NTPase"/>
</dbReference>
<evidence type="ECO:0000256" key="4">
    <source>
        <dbReference type="SAM" id="Coils"/>
    </source>
</evidence>
<keyword evidence="8" id="KW-1185">Reference proteome</keyword>
<sequence>MIPIQLTLKNFLSYREAALDFRGLHTACVCGPNGAGKSSLLEAITWAVWGCCRSDSEDEIIHMGEIDVRVDFTFATGGQIYRVIRNRRRGQSGSLEFQVATNPPFPPLGKGGPEEVNSSLGKGTPEEVNSSPPLSKGGLGGVNFRTLTDKGLRTTQQKILEHIKLDYDTFINSAYLRQGRADEFMLKKPIERKQVLANLLKLDQYDTLSEQAKDQSREFKAEVEVLKHSLQTTQEQLQQKDAIATEQSQLQQATTQLQQQQQIDTAHLQQLQLQHQNRQTWQTLLASHQQQHTNISQECRRLQQELAAAKQQQNELQALLTQENEITTGITYFHNLQATEETLAGKFKAHQQAQNQRSQLQEQQRQELSLLQGKIQQLQAQLDVLEQDEKEVLQVLKQQPEVEKGLVQLQAVRSQLNQLEQLQLQVSPLLQQQQQTQTKLDRAHAGLTARLQEINRQLQVQQHQRQPQLQREISAIADQILQLENKRVYQQRVREKGRERHNFLENLQTKSRDYQTRLTEIDQKLQLLRKDESEKSVEASVRVESKTVNFAENEQSNSHLTVRDADFGNCPLCDRPLDEHYWNLVVKKHHSQQQEIWNELWVVREQLAVSEREIQVLRHEFRQLEAELAPYEELRERRANLQAQLDALGKDENRLQSMRKDAAEIERSLRTGDYASDEYAQLQEIELQLKQLNYSDRNYSLARSEEKRLRWVEIQQSKIKDAQQKLNINNARRPELQNQLITFKQQLEQQKERSETQQQILSLDRYIGEVGYNLEQHEHVRSEMRRSQFWIARAEKLRSATQQHPQVQQRVNEIASSIAVRDRDLQAVSAQLSAMSKQLQENPDPTTRISAIEQQINRRRQQLDQHLGNLGRLEQQQQNLEALQVQLIAQKEQMQVAKRQQRVYQELGQAFGKNGIQALMIENVLPQLEAETNQILSRLSANQLHVQFITQRAAASKKATKLIDTLDILIADARGTRPYETYSGGEAFRINFAIRLALARLLSQRAGTALQMLIIDEGFGTQDAEGCDRLIAAINAIASDFACILTVTHMPHLKEAFQARIEVNKTAQGSCISLSV</sequence>
<dbReference type="Pfam" id="PF13476">
    <property type="entry name" value="AAA_23"/>
    <property type="match status" value="1"/>
</dbReference>
<feature type="coiled-coil region" evidence="4">
    <location>
        <begin position="856"/>
        <end position="900"/>
    </location>
</feature>
<dbReference type="PANTHER" id="PTHR32114">
    <property type="entry name" value="ABC TRANSPORTER ABCH.3"/>
    <property type="match status" value="1"/>
</dbReference>